<evidence type="ECO:0000256" key="2">
    <source>
        <dbReference type="ARBA" id="ARBA00023125"/>
    </source>
</evidence>
<proteinExistence type="predicted"/>
<evidence type="ECO:0000259" key="5">
    <source>
        <dbReference type="PROSITE" id="PS50977"/>
    </source>
</evidence>
<feature type="domain" description="HTH tetR-type" evidence="5">
    <location>
        <begin position="10"/>
        <end position="69"/>
    </location>
</feature>
<dbReference type="InterPro" id="IPR009057">
    <property type="entry name" value="Homeodomain-like_sf"/>
</dbReference>
<evidence type="ECO:0000256" key="3">
    <source>
        <dbReference type="ARBA" id="ARBA00023163"/>
    </source>
</evidence>
<dbReference type="AlphaFoldDB" id="V2VHX4"/>
<dbReference type="PANTHER" id="PTHR30055">
    <property type="entry name" value="HTH-TYPE TRANSCRIPTIONAL REGULATOR RUTR"/>
    <property type="match status" value="1"/>
</dbReference>
<dbReference type="Proteomes" id="UP000018418">
    <property type="component" value="Unassembled WGS sequence"/>
</dbReference>
<dbReference type="RefSeq" id="WP_004902980.1">
    <property type="nucleotide sequence ID" value="NZ_BBTI01000021.1"/>
</dbReference>
<keyword evidence="3" id="KW-0804">Transcription</keyword>
<dbReference type="SUPFAM" id="SSF46689">
    <property type="entry name" value="Homeodomain-like"/>
    <property type="match status" value="1"/>
</dbReference>
<reference evidence="6 7" key="1">
    <citation type="submission" date="2013-10" db="EMBL/GenBank/DDBJ databases">
        <title>The Genome Sequence of Acinetobacter brisouii CIP 110357.</title>
        <authorList>
            <consortium name="The Broad Institute Genomics Platform"/>
            <consortium name="The Broad Institute Genome Sequencing Center for Infectious Disease"/>
            <person name="Cerqueira G."/>
            <person name="Feldgarden M."/>
            <person name="Courvalin P."/>
            <person name="Grillot-Courvalin C."/>
            <person name="Clermont D."/>
            <person name="Rocha E."/>
            <person name="Yoon E.-J."/>
            <person name="Nemec A."/>
            <person name="Young S.K."/>
            <person name="Zeng Q."/>
            <person name="Gargeya S."/>
            <person name="Fitzgerald M."/>
            <person name="Abouelleil A."/>
            <person name="Alvarado L."/>
            <person name="Berlin A.M."/>
            <person name="Chapman S.B."/>
            <person name="Gainer-Dewar J."/>
            <person name="Goldberg J."/>
            <person name="Gnerre S."/>
            <person name="Griggs A."/>
            <person name="Gujja S."/>
            <person name="Hansen M."/>
            <person name="Howarth C."/>
            <person name="Imamovic A."/>
            <person name="Ireland A."/>
            <person name="Larimer J."/>
            <person name="McCowan C."/>
            <person name="Murphy C."/>
            <person name="Pearson M."/>
            <person name="Poon T.W."/>
            <person name="Priest M."/>
            <person name="Roberts A."/>
            <person name="Saif S."/>
            <person name="Shea T."/>
            <person name="Sykes S."/>
            <person name="Wortman J."/>
            <person name="Nusbaum C."/>
            <person name="Birren B."/>
        </authorList>
    </citation>
    <scope>NUCLEOTIDE SEQUENCE [LARGE SCALE GENOMIC DNA]</scope>
    <source>
        <strain evidence="6 7">CIP 110357</strain>
    </source>
</reference>
<dbReference type="GO" id="GO:0000976">
    <property type="term" value="F:transcription cis-regulatory region binding"/>
    <property type="evidence" value="ECO:0007669"/>
    <property type="project" value="TreeGrafter"/>
</dbReference>
<dbReference type="PATRIC" id="fig|1341683.3.peg.2962"/>
<dbReference type="GO" id="GO:0003700">
    <property type="term" value="F:DNA-binding transcription factor activity"/>
    <property type="evidence" value="ECO:0007669"/>
    <property type="project" value="TreeGrafter"/>
</dbReference>
<keyword evidence="2 4" id="KW-0238">DNA-binding</keyword>
<keyword evidence="7" id="KW-1185">Reference proteome</keyword>
<organism evidence="6 7">
    <name type="scientific">Acinetobacter brisouii CIP 110357</name>
    <dbReference type="NCBI Taxonomy" id="1341683"/>
    <lineage>
        <taxon>Bacteria</taxon>
        <taxon>Pseudomonadati</taxon>
        <taxon>Pseudomonadota</taxon>
        <taxon>Gammaproteobacteria</taxon>
        <taxon>Moraxellales</taxon>
        <taxon>Moraxellaceae</taxon>
        <taxon>Acinetobacter</taxon>
    </lineage>
</organism>
<dbReference type="OrthoDB" id="63332at2"/>
<evidence type="ECO:0000313" key="6">
    <source>
        <dbReference type="EMBL" id="ESK47119.1"/>
    </source>
</evidence>
<accession>V2VHX4</accession>
<name>V2VHX4_9GAMM</name>
<sequence>MKTNRQEQFSVRYQKILAVSEELLLDHYQDMTLDDLAKELDIAKGTLYKHFKSKNELLLELVIQNEKRVLAISHQYQDDFIGYAKAYMLYHLRAPEKIIVLHQIEEQLTTTESGLKELFQQLYDIRQQRILCIKDMTKDYLDQFQSNISIRDYLSYVWSLIYGACLLLNSSYYQRSIGSREKLIELYIHQALTIPSQQELNFS</sequence>
<dbReference type="Gene3D" id="1.10.357.10">
    <property type="entry name" value="Tetracycline Repressor, domain 2"/>
    <property type="match status" value="1"/>
</dbReference>
<keyword evidence="1" id="KW-0805">Transcription regulation</keyword>
<dbReference type="HOGENOM" id="CLU_106296_0_0_6"/>
<evidence type="ECO:0000256" key="4">
    <source>
        <dbReference type="PROSITE-ProRule" id="PRU00335"/>
    </source>
</evidence>
<evidence type="ECO:0000313" key="7">
    <source>
        <dbReference type="Proteomes" id="UP000018418"/>
    </source>
</evidence>
<evidence type="ECO:0000256" key="1">
    <source>
        <dbReference type="ARBA" id="ARBA00023015"/>
    </source>
</evidence>
<dbReference type="Pfam" id="PF00440">
    <property type="entry name" value="TetR_N"/>
    <property type="match status" value="1"/>
</dbReference>
<comment type="caution">
    <text evidence="6">The sequence shown here is derived from an EMBL/GenBank/DDBJ whole genome shotgun (WGS) entry which is preliminary data.</text>
</comment>
<feature type="DNA-binding region" description="H-T-H motif" evidence="4">
    <location>
        <begin position="32"/>
        <end position="51"/>
    </location>
</feature>
<dbReference type="EMBL" id="AYEU01000016">
    <property type="protein sequence ID" value="ESK47119.1"/>
    <property type="molecule type" value="Genomic_DNA"/>
</dbReference>
<dbReference type="STRING" id="396323.VH98_06175"/>
<gene>
    <name evidence="6" type="ORF">P255_03002</name>
</gene>
<dbReference type="InterPro" id="IPR050109">
    <property type="entry name" value="HTH-type_TetR-like_transc_reg"/>
</dbReference>
<dbReference type="InterPro" id="IPR001647">
    <property type="entry name" value="HTH_TetR"/>
</dbReference>
<dbReference type="PANTHER" id="PTHR30055:SF234">
    <property type="entry name" value="HTH-TYPE TRANSCRIPTIONAL REGULATOR BETI"/>
    <property type="match status" value="1"/>
</dbReference>
<dbReference type="PROSITE" id="PS50977">
    <property type="entry name" value="HTH_TETR_2"/>
    <property type="match status" value="1"/>
</dbReference>
<protein>
    <recommendedName>
        <fullName evidence="5">HTH tetR-type domain-containing protein</fullName>
    </recommendedName>
</protein>